<sequence length="252" mass="26934">MTTIASTSYSTSASYFSAKDKAGSANADGEFTGQSAQNIRADRRNLAISDGSTSATDSRPSKVIVIVDGKVLTGNVIDVSKLEVDTTKLSDAEYKSLIEGRRQSIEADKQYLERQYTKYADISNEPKLKPYATITAGGRTVATIDNQGVVTTYGGISDGLLDQLPDSINGTNGPDLAQARAEAIASMIGGRVQKSSSAISQRQFNLLPPIEEAVGTVDYAAMKNDPLYQIIHNAQSFIDTTEQKRAASLGQH</sequence>
<name>A0A7X0IXG3_9HYPH</name>
<dbReference type="Proteomes" id="UP000565576">
    <property type="component" value="Unassembled WGS sequence"/>
</dbReference>
<dbReference type="AlphaFoldDB" id="A0A7X0IXG3"/>
<evidence type="ECO:0000313" key="1">
    <source>
        <dbReference type="EMBL" id="MBB6487727.1"/>
    </source>
</evidence>
<protein>
    <submittedName>
        <fullName evidence="1">Uncharacterized protein</fullName>
    </submittedName>
</protein>
<comment type="caution">
    <text evidence="1">The sequence shown here is derived from an EMBL/GenBank/DDBJ whole genome shotgun (WGS) entry which is preliminary data.</text>
</comment>
<accession>A0A7X0IXG3</accession>
<gene>
    <name evidence="1" type="ORF">GGD46_005037</name>
</gene>
<evidence type="ECO:0000313" key="2">
    <source>
        <dbReference type="Proteomes" id="UP000565576"/>
    </source>
</evidence>
<organism evidence="1 2">
    <name type="scientific">Rhizobium lusitanum</name>
    <dbReference type="NCBI Taxonomy" id="293958"/>
    <lineage>
        <taxon>Bacteria</taxon>
        <taxon>Pseudomonadati</taxon>
        <taxon>Pseudomonadota</taxon>
        <taxon>Alphaproteobacteria</taxon>
        <taxon>Hyphomicrobiales</taxon>
        <taxon>Rhizobiaceae</taxon>
        <taxon>Rhizobium/Agrobacterium group</taxon>
        <taxon>Rhizobium</taxon>
    </lineage>
</organism>
<dbReference type="RefSeq" id="WP_184708883.1">
    <property type="nucleotide sequence ID" value="NZ_JACHBG010000016.1"/>
</dbReference>
<proteinExistence type="predicted"/>
<dbReference type="EMBL" id="JACHBG010000016">
    <property type="protein sequence ID" value="MBB6487727.1"/>
    <property type="molecule type" value="Genomic_DNA"/>
</dbReference>
<reference evidence="1 2" key="1">
    <citation type="submission" date="2020-08" db="EMBL/GenBank/DDBJ databases">
        <title>Genomic Encyclopedia of Type Strains, Phase IV (KMG-V): Genome sequencing to study the core and pangenomes of soil and plant-associated prokaryotes.</title>
        <authorList>
            <person name="Whitman W."/>
        </authorList>
    </citation>
    <scope>NUCLEOTIDE SEQUENCE [LARGE SCALE GENOMIC DNA]</scope>
    <source>
        <strain evidence="1 2">SEMIA 4060</strain>
    </source>
</reference>